<sequence>MALPGAFSARTGFPAGLEVLLVAEQDVECSKLIARLGELNYKVTLFSSAGEAAAYLASPPGQAIELLLAEARAMAPESEAGCRLRAAASALPLLLMVDALSPYSAVMHGIELGAVDVLEKPLSSLKLRNIWQHVVRKRMSGADLSAGLIAKPEVKAIDVLKGKGLSAPTSPRTPSPAASQLTHGSDMTALPAVKGDEASFSGCHGQRKASSTPEAAEAGDSATTADSAPHRKAAAAGGKAARACEAAKAVGAHKKLRRSARASEAAAASRLQQAARGAAAAPPPPTWAQTVPPAGGCVWGTPAMGVGATPAVYGYVSGSAGSYSAVGAMDTLAMQRCGSLVSNTSTLDSGLERASFDSSFSSFDSALDLGALDAELGCCDFPLDEALLPPDNPLFCFDAGLGPACGPAPHASAAAPPLPGVCAPIGLKLRKSASLLDLINSQLGAARCA</sequence>
<dbReference type="InterPro" id="IPR001789">
    <property type="entry name" value="Sig_transdc_resp-reg_receiver"/>
</dbReference>
<feature type="compositionally biased region" description="Low complexity" evidence="3">
    <location>
        <begin position="262"/>
        <end position="280"/>
    </location>
</feature>
<protein>
    <recommendedName>
        <fullName evidence="4">Response regulatory domain-containing protein</fullName>
    </recommendedName>
</protein>
<dbReference type="GO" id="GO:0009736">
    <property type="term" value="P:cytokinin-activated signaling pathway"/>
    <property type="evidence" value="ECO:0007669"/>
    <property type="project" value="InterPro"/>
</dbReference>
<comment type="caution">
    <text evidence="2">Lacks conserved residue(s) required for the propagation of feature annotation.</text>
</comment>
<feature type="compositionally biased region" description="Low complexity" evidence="3">
    <location>
        <begin position="166"/>
        <end position="179"/>
    </location>
</feature>
<evidence type="ECO:0000256" key="1">
    <source>
        <dbReference type="ARBA" id="ARBA00023012"/>
    </source>
</evidence>
<proteinExistence type="predicted"/>
<dbReference type="InterPro" id="IPR011006">
    <property type="entry name" value="CheY-like_superfamily"/>
</dbReference>
<dbReference type="Proteomes" id="UP001445335">
    <property type="component" value="Unassembled WGS sequence"/>
</dbReference>
<comment type="caution">
    <text evidence="5">The sequence shown here is derived from an EMBL/GenBank/DDBJ whole genome shotgun (WGS) entry which is preliminary data.</text>
</comment>
<feature type="region of interest" description="Disordered" evidence="3">
    <location>
        <begin position="164"/>
        <end position="184"/>
    </location>
</feature>
<keyword evidence="6" id="KW-1185">Reference proteome</keyword>
<keyword evidence="1" id="KW-0902">Two-component regulatory system</keyword>
<accession>A0AAW1QVH6</accession>
<feature type="domain" description="Response regulatory" evidence="4">
    <location>
        <begin position="18"/>
        <end position="135"/>
    </location>
</feature>
<dbReference type="AlphaFoldDB" id="A0AAW1QVH6"/>
<name>A0AAW1QVH6_9CHLO</name>
<feature type="region of interest" description="Disordered" evidence="3">
    <location>
        <begin position="255"/>
        <end position="292"/>
    </location>
</feature>
<evidence type="ECO:0000259" key="4">
    <source>
        <dbReference type="PROSITE" id="PS50110"/>
    </source>
</evidence>
<dbReference type="InterPro" id="IPR045279">
    <property type="entry name" value="ARR-like"/>
</dbReference>
<evidence type="ECO:0000256" key="2">
    <source>
        <dbReference type="PROSITE-ProRule" id="PRU00169"/>
    </source>
</evidence>
<dbReference type="PANTHER" id="PTHR43874">
    <property type="entry name" value="TWO-COMPONENT RESPONSE REGULATOR"/>
    <property type="match status" value="1"/>
</dbReference>
<evidence type="ECO:0000313" key="5">
    <source>
        <dbReference type="EMBL" id="KAK9825144.1"/>
    </source>
</evidence>
<dbReference type="SUPFAM" id="SSF52172">
    <property type="entry name" value="CheY-like"/>
    <property type="match status" value="1"/>
</dbReference>
<dbReference type="PANTHER" id="PTHR43874:SF7">
    <property type="entry name" value="TWO-COMPONENT RESPONSE REGULATOR ARR10"/>
    <property type="match status" value="1"/>
</dbReference>
<dbReference type="EMBL" id="JALJOU010000077">
    <property type="protein sequence ID" value="KAK9825144.1"/>
    <property type="molecule type" value="Genomic_DNA"/>
</dbReference>
<evidence type="ECO:0000313" key="6">
    <source>
        <dbReference type="Proteomes" id="UP001445335"/>
    </source>
</evidence>
<dbReference type="GO" id="GO:0000160">
    <property type="term" value="P:phosphorelay signal transduction system"/>
    <property type="evidence" value="ECO:0007669"/>
    <property type="project" value="UniProtKB-KW"/>
</dbReference>
<evidence type="ECO:0000256" key="3">
    <source>
        <dbReference type="SAM" id="MobiDB-lite"/>
    </source>
</evidence>
<organism evidence="5 6">
    <name type="scientific">Elliptochloris bilobata</name>
    <dbReference type="NCBI Taxonomy" id="381761"/>
    <lineage>
        <taxon>Eukaryota</taxon>
        <taxon>Viridiplantae</taxon>
        <taxon>Chlorophyta</taxon>
        <taxon>core chlorophytes</taxon>
        <taxon>Trebouxiophyceae</taxon>
        <taxon>Trebouxiophyceae incertae sedis</taxon>
        <taxon>Elliptochloris clade</taxon>
        <taxon>Elliptochloris</taxon>
    </lineage>
</organism>
<dbReference type="PROSITE" id="PS50110">
    <property type="entry name" value="RESPONSE_REGULATORY"/>
    <property type="match status" value="1"/>
</dbReference>
<reference evidence="5 6" key="1">
    <citation type="journal article" date="2024" name="Nat. Commun.">
        <title>Phylogenomics reveals the evolutionary origins of lichenization in chlorophyte algae.</title>
        <authorList>
            <person name="Puginier C."/>
            <person name="Libourel C."/>
            <person name="Otte J."/>
            <person name="Skaloud P."/>
            <person name="Haon M."/>
            <person name="Grisel S."/>
            <person name="Petersen M."/>
            <person name="Berrin J.G."/>
            <person name="Delaux P.M."/>
            <person name="Dal Grande F."/>
            <person name="Keller J."/>
        </authorList>
    </citation>
    <scope>NUCLEOTIDE SEQUENCE [LARGE SCALE GENOMIC DNA]</scope>
    <source>
        <strain evidence="5 6">SAG 245.80</strain>
    </source>
</reference>
<gene>
    <name evidence="5" type="ORF">WJX81_004602</name>
</gene>
<dbReference type="Gene3D" id="3.40.50.2300">
    <property type="match status" value="1"/>
</dbReference>
<feature type="region of interest" description="Disordered" evidence="3">
    <location>
        <begin position="196"/>
        <end position="239"/>
    </location>
</feature>